<dbReference type="SUPFAM" id="SSF56235">
    <property type="entry name" value="N-terminal nucleophile aminohydrolases (Ntn hydrolases)"/>
    <property type="match status" value="1"/>
</dbReference>
<dbReference type="InterPro" id="IPR000101">
    <property type="entry name" value="GGT_peptidase"/>
</dbReference>
<dbReference type="Proteomes" id="UP001153555">
    <property type="component" value="Unassembled WGS sequence"/>
</dbReference>
<evidence type="ECO:0000256" key="2">
    <source>
        <dbReference type="PIRSR" id="PIRSR600101-2"/>
    </source>
</evidence>
<evidence type="ECO:0000313" key="5">
    <source>
        <dbReference type="Proteomes" id="UP001153555"/>
    </source>
</evidence>
<dbReference type="Gene3D" id="1.10.246.130">
    <property type="match status" value="1"/>
</dbReference>
<dbReference type="InterPro" id="IPR043137">
    <property type="entry name" value="GGT_ssub_C"/>
</dbReference>
<dbReference type="GO" id="GO:0005886">
    <property type="term" value="C:plasma membrane"/>
    <property type="evidence" value="ECO:0007669"/>
    <property type="project" value="TreeGrafter"/>
</dbReference>
<sequence>MRNPIVESHAVLLFSPFRTLNTALKDMMENIIEGESITPANYTKGRGLGNIKKVALALDVMALPSFNHPVTGGNTRQRQTEVPSDDNFFCHFLLLLFSSSPKTANASVGGSVVARRGVVVTDETVCSIIGRAALYRGGHAVDAAVAAAFCLGVISPSYSGIGGGGFMLVRRPIRMREMAPQRASKDMFRSDYMKQQIGPLSIAIPGQVAGKAHSKYGKLKWESLVKPAENLARNGFNISHSLFRSLKGFEPYILADPGLRAIFAPKGKLLPLGSTVHFVKLANTLAALSKNGPGAFYNGPIARSLARDIQAAGGILTLEDLQRYRVVIRSPLVANTMGYQFITSPPPASGGAVMILIMKILSNYNMTGVHITLVIHRLIEALKFALALRTNFGDPDFVNVTSTLETMISTSHAQKLKSLINDNKTFDPTHYGSKWGQVYDHGTTHACVVDEKRNVVSMTMSLNSYFGSKFVSPSTGIFLNNQMYDFSIPNRGTLPQSPANFIQPYKRPLSSMAPTIILKGTQVKAVIGAAGGLMIPNAVTEVLVNYFHLRMNPLGAVLAPRFYHTLYPNVLYHEEYSSAGSDKYSCGPEILKGLENKGHMLQKGHGWTICQFVVQNLEGPNSGKLMAVTDQRKGGSPVGY</sequence>
<comment type="catalytic activity">
    <reaction evidence="3">
        <text>an S-substituted glutathione + H2O = an S-substituted L-cysteinylglycine + L-glutamate</text>
        <dbReference type="Rhea" id="RHEA:59468"/>
        <dbReference type="ChEBI" id="CHEBI:15377"/>
        <dbReference type="ChEBI" id="CHEBI:29985"/>
        <dbReference type="ChEBI" id="CHEBI:90779"/>
        <dbReference type="ChEBI" id="CHEBI:143103"/>
        <dbReference type="EC" id="3.4.19.13"/>
    </reaction>
</comment>
<feature type="binding site" evidence="2">
    <location>
        <begin position="461"/>
        <end position="463"/>
    </location>
    <ligand>
        <name>L-glutamate</name>
        <dbReference type="ChEBI" id="CHEBI:29985"/>
    </ligand>
</feature>
<dbReference type="GO" id="GO:0103068">
    <property type="term" value="F:leukotriene C4 gamma-glutamyl transferase activity"/>
    <property type="evidence" value="ECO:0007669"/>
    <property type="project" value="UniProtKB-EC"/>
</dbReference>
<dbReference type="AlphaFoldDB" id="A0A9N7NB39"/>
<proteinExistence type="predicted"/>
<comment type="function">
    <text evidence="3">Cleaves the gamma-glutamyl peptide bond of glutathione and glutathione conjugates.</text>
</comment>
<accession>A0A9N7NB39</accession>
<keyword evidence="3" id="KW-0378">Hydrolase</keyword>
<feature type="binding site" evidence="2">
    <location>
        <position position="532"/>
    </location>
    <ligand>
        <name>L-glutamate</name>
        <dbReference type="ChEBI" id="CHEBI:29985"/>
    </ligand>
</feature>
<reference evidence="4" key="1">
    <citation type="submission" date="2019-12" db="EMBL/GenBank/DDBJ databases">
        <authorList>
            <person name="Scholes J."/>
        </authorList>
    </citation>
    <scope>NUCLEOTIDE SEQUENCE</scope>
</reference>
<dbReference type="FunFam" id="1.10.246.130:FF:000001">
    <property type="entry name" value="Gamma-glutamyltransferase 5 isoform 1"/>
    <property type="match status" value="1"/>
</dbReference>
<comment type="pathway">
    <text evidence="3">Sulfur metabolism; glutathione metabolism.</text>
</comment>
<feature type="binding site" evidence="2">
    <location>
        <position position="485"/>
    </location>
    <ligand>
        <name>L-glutamate</name>
        <dbReference type="ChEBI" id="CHEBI:29985"/>
    </ligand>
</feature>
<dbReference type="InterPro" id="IPR043138">
    <property type="entry name" value="GGT_lsub"/>
</dbReference>
<dbReference type="OrthoDB" id="2015213at2759"/>
<name>A0A9N7NB39_STRHE</name>
<evidence type="ECO:0000256" key="1">
    <source>
        <dbReference type="PIRSR" id="PIRSR600101-1"/>
    </source>
</evidence>
<dbReference type="InterPro" id="IPR029055">
    <property type="entry name" value="Ntn_hydrolases_N"/>
</dbReference>
<comment type="catalytic activity">
    <reaction evidence="3">
        <text>an N-terminal (5-L-glutamyl)-[peptide] + an alpha-amino acid = 5-L-glutamyl amino acid + an N-terminal L-alpha-aminoacyl-[peptide]</text>
        <dbReference type="Rhea" id="RHEA:23904"/>
        <dbReference type="Rhea" id="RHEA-COMP:9780"/>
        <dbReference type="Rhea" id="RHEA-COMP:9795"/>
        <dbReference type="ChEBI" id="CHEBI:77644"/>
        <dbReference type="ChEBI" id="CHEBI:78597"/>
        <dbReference type="ChEBI" id="CHEBI:78599"/>
        <dbReference type="ChEBI" id="CHEBI:78608"/>
        <dbReference type="EC" id="2.3.2.2"/>
    </reaction>
</comment>
<dbReference type="Pfam" id="PF01019">
    <property type="entry name" value="G_glu_transpept"/>
    <property type="match status" value="1"/>
</dbReference>
<comment type="catalytic activity">
    <reaction evidence="3">
        <text>glutathione + H2O = L-cysteinylglycine + L-glutamate</text>
        <dbReference type="Rhea" id="RHEA:28807"/>
        <dbReference type="ChEBI" id="CHEBI:15377"/>
        <dbReference type="ChEBI" id="CHEBI:29985"/>
        <dbReference type="ChEBI" id="CHEBI:57925"/>
        <dbReference type="ChEBI" id="CHEBI:61694"/>
        <dbReference type="EC" id="3.4.19.13"/>
    </reaction>
</comment>
<keyword evidence="3" id="KW-0808">Transferase</keyword>
<keyword evidence="5" id="KW-1185">Reference proteome</keyword>
<keyword evidence="3" id="KW-0012">Acyltransferase</keyword>
<dbReference type="NCBIfam" id="TIGR00066">
    <property type="entry name" value="g_glut_trans"/>
    <property type="match status" value="1"/>
</dbReference>
<feature type="binding site" evidence="2">
    <location>
        <position position="176"/>
    </location>
    <ligand>
        <name>L-glutamate</name>
        <dbReference type="ChEBI" id="CHEBI:29985"/>
    </ligand>
</feature>
<dbReference type="PANTHER" id="PTHR11686">
    <property type="entry name" value="GAMMA GLUTAMYL TRANSPEPTIDASE"/>
    <property type="match status" value="1"/>
</dbReference>
<comment type="caution">
    <text evidence="4">The sequence shown here is derived from an EMBL/GenBank/DDBJ whole genome shotgun (WGS) entry which is preliminary data.</text>
</comment>
<dbReference type="Gene3D" id="3.60.20.40">
    <property type="match status" value="1"/>
</dbReference>
<dbReference type="EC" id="2.3.2.2" evidence="3"/>
<organism evidence="4 5">
    <name type="scientific">Striga hermonthica</name>
    <name type="common">Purple witchweed</name>
    <name type="synonym">Buchnera hermonthica</name>
    <dbReference type="NCBI Taxonomy" id="68872"/>
    <lineage>
        <taxon>Eukaryota</taxon>
        <taxon>Viridiplantae</taxon>
        <taxon>Streptophyta</taxon>
        <taxon>Embryophyta</taxon>
        <taxon>Tracheophyta</taxon>
        <taxon>Spermatophyta</taxon>
        <taxon>Magnoliopsida</taxon>
        <taxon>eudicotyledons</taxon>
        <taxon>Gunneridae</taxon>
        <taxon>Pentapetalae</taxon>
        <taxon>asterids</taxon>
        <taxon>lamiids</taxon>
        <taxon>Lamiales</taxon>
        <taxon>Orobanchaceae</taxon>
        <taxon>Buchnereae</taxon>
        <taxon>Striga</taxon>
    </lineage>
</organism>
<dbReference type="GO" id="GO:0036374">
    <property type="term" value="F:glutathione hydrolase activity"/>
    <property type="evidence" value="ECO:0007669"/>
    <property type="project" value="UniProtKB-UniRule"/>
</dbReference>
<feature type="binding site" evidence="2">
    <location>
        <begin position="510"/>
        <end position="511"/>
    </location>
    <ligand>
        <name>L-glutamate</name>
        <dbReference type="ChEBI" id="CHEBI:29985"/>
    </ligand>
</feature>
<dbReference type="PRINTS" id="PR01210">
    <property type="entry name" value="GGTRANSPTASE"/>
</dbReference>
<dbReference type="PANTHER" id="PTHR11686:SF34">
    <property type="entry name" value="GLUTATHIONE HYDROLASE 1-RELATED"/>
    <property type="match status" value="1"/>
</dbReference>
<dbReference type="EC" id="3.4.19.13" evidence="3"/>
<feature type="active site" description="Nucleophile" evidence="1">
    <location>
        <position position="443"/>
    </location>
</feature>
<dbReference type="GO" id="GO:0006751">
    <property type="term" value="P:glutathione catabolic process"/>
    <property type="evidence" value="ECO:0007669"/>
    <property type="project" value="UniProtKB-UniRule"/>
</dbReference>
<evidence type="ECO:0000256" key="3">
    <source>
        <dbReference type="RuleBase" id="RU368068"/>
    </source>
</evidence>
<dbReference type="EMBL" id="CACSLK010027624">
    <property type="protein sequence ID" value="CAA0826783.1"/>
    <property type="molecule type" value="Genomic_DNA"/>
</dbReference>
<protein>
    <recommendedName>
        <fullName evidence="3">Glutathione hydrolase</fullName>
        <ecNumber evidence="3">2.3.2.2</ecNumber>
        <ecNumber evidence="3">3.4.19.13</ecNumber>
    </recommendedName>
    <alternativeName>
        <fullName evidence="3">Gamma-glutamyltransferase</fullName>
    </alternativeName>
    <alternativeName>
        <fullName evidence="3">Gamma-glutamyltranspeptidase</fullName>
    </alternativeName>
</protein>
<gene>
    <name evidence="4" type="ORF">SHERM_01978</name>
</gene>
<evidence type="ECO:0000313" key="4">
    <source>
        <dbReference type="EMBL" id="CAA0826783.1"/>
    </source>
</evidence>